<dbReference type="InterPro" id="IPR040079">
    <property type="entry name" value="Glutathione_S-Trfase"/>
</dbReference>
<dbReference type="Pfam" id="PF00043">
    <property type="entry name" value="GST_C"/>
    <property type="match status" value="1"/>
</dbReference>
<dbReference type="SUPFAM" id="SSF47616">
    <property type="entry name" value="GST C-terminal domain-like"/>
    <property type="match status" value="1"/>
</dbReference>
<evidence type="ECO:0000313" key="3">
    <source>
        <dbReference type="EMBL" id="TGL03174.1"/>
    </source>
</evidence>
<dbReference type="SFLD" id="SFLDS00019">
    <property type="entry name" value="Glutathione_Transferase_(cytos"/>
    <property type="match status" value="1"/>
</dbReference>
<dbReference type="Gene3D" id="3.40.30.10">
    <property type="entry name" value="Glutaredoxin"/>
    <property type="match status" value="1"/>
</dbReference>
<evidence type="ECO:0000259" key="2">
    <source>
        <dbReference type="PROSITE" id="PS50405"/>
    </source>
</evidence>
<dbReference type="Proteomes" id="UP000297641">
    <property type="component" value="Unassembled WGS sequence"/>
</dbReference>
<accession>A0A7I0HNQ5</accession>
<dbReference type="PROSITE" id="PS50405">
    <property type="entry name" value="GST_CTER"/>
    <property type="match status" value="1"/>
</dbReference>
<dbReference type="RefSeq" id="WP_135771651.1">
    <property type="nucleotide sequence ID" value="NZ_RQFT01000012.1"/>
</dbReference>
<dbReference type="Pfam" id="PF13417">
    <property type="entry name" value="GST_N_3"/>
    <property type="match status" value="1"/>
</dbReference>
<feature type="domain" description="GST N-terminal" evidence="1">
    <location>
        <begin position="7"/>
        <end position="89"/>
    </location>
</feature>
<dbReference type="PANTHER" id="PTHR44051:SF8">
    <property type="entry name" value="GLUTATHIONE S-TRANSFERASE GSTA"/>
    <property type="match status" value="1"/>
</dbReference>
<dbReference type="InterPro" id="IPR036282">
    <property type="entry name" value="Glutathione-S-Trfase_C_sf"/>
</dbReference>
<dbReference type="PANTHER" id="PTHR44051">
    <property type="entry name" value="GLUTATHIONE S-TRANSFERASE-RELATED"/>
    <property type="match status" value="1"/>
</dbReference>
<dbReference type="EMBL" id="RQFT01000012">
    <property type="protein sequence ID" value="TGL03174.1"/>
    <property type="molecule type" value="Genomic_DNA"/>
</dbReference>
<feature type="domain" description="GST C-terminal" evidence="2">
    <location>
        <begin position="95"/>
        <end position="221"/>
    </location>
</feature>
<dbReference type="SFLD" id="SFLDG00358">
    <property type="entry name" value="Main_(cytGST)"/>
    <property type="match status" value="1"/>
</dbReference>
<reference evidence="3 4" key="1">
    <citation type="journal article" date="2019" name="PLoS Negl. Trop. Dis.">
        <title>Revisiting the worldwide diversity of Leptospira species in the environment.</title>
        <authorList>
            <person name="Vincent A.T."/>
            <person name="Schiettekatte O."/>
            <person name="Bourhy P."/>
            <person name="Veyrier F.J."/>
            <person name="Picardeau M."/>
        </authorList>
    </citation>
    <scope>NUCLEOTIDE SEQUENCE [LARGE SCALE GENOMIC DNA]</scope>
    <source>
        <strain evidence="3 4">201800273</strain>
    </source>
</reference>
<dbReference type="PROSITE" id="PS50404">
    <property type="entry name" value="GST_NTER"/>
    <property type="match status" value="1"/>
</dbReference>
<dbReference type="InterPro" id="IPR010987">
    <property type="entry name" value="Glutathione-S-Trfase_C-like"/>
</dbReference>
<name>A0A7I0HNQ5_9LEPT</name>
<dbReference type="GO" id="GO:0016740">
    <property type="term" value="F:transferase activity"/>
    <property type="evidence" value="ECO:0007669"/>
    <property type="project" value="UniProtKB-KW"/>
</dbReference>
<dbReference type="AlphaFoldDB" id="A0A7I0HNQ5"/>
<dbReference type="CDD" id="cd00299">
    <property type="entry name" value="GST_C_family"/>
    <property type="match status" value="1"/>
</dbReference>
<keyword evidence="3" id="KW-0808">Transferase</keyword>
<dbReference type="InterPro" id="IPR036249">
    <property type="entry name" value="Thioredoxin-like_sf"/>
</dbReference>
<dbReference type="CDD" id="cd00570">
    <property type="entry name" value="GST_N_family"/>
    <property type="match status" value="1"/>
</dbReference>
<comment type="caution">
    <text evidence="3">The sequence shown here is derived from an EMBL/GenBank/DDBJ whole genome shotgun (WGS) entry which is preliminary data.</text>
</comment>
<evidence type="ECO:0000259" key="1">
    <source>
        <dbReference type="PROSITE" id="PS50404"/>
    </source>
</evidence>
<proteinExistence type="predicted"/>
<protein>
    <submittedName>
        <fullName evidence="3">Glutathione S-transferase family protein</fullName>
    </submittedName>
</protein>
<dbReference type="Gene3D" id="1.20.1050.10">
    <property type="match status" value="1"/>
</dbReference>
<dbReference type="InterPro" id="IPR004046">
    <property type="entry name" value="GST_C"/>
</dbReference>
<sequence>MDNYRNSDLVLYLHPLASFCHKVLIALYENGTKFESKLVDLSDNDSRDELLSQWSVGKIPILRDRLRKKTIPETSIIIEYLDMNYPGKVKLIPDDPNLVLEVRLWDRFFDMYVSDPMQKIVLDQIRPNGKHDPYGVDQSITKLSIAYGMLEAQLNSKEFIAGEFFSMADCSAVPALFFADTILSFRNDYPKLTNYFERLLKRHSVMRTIEEAEPYFQFYPFYDKIPKKFIKKLSE</sequence>
<dbReference type="SUPFAM" id="SSF52833">
    <property type="entry name" value="Thioredoxin-like"/>
    <property type="match status" value="1"/>
</dbReference>
<organism evidence="3 4">
    <name type="scientific">Leptospira bouyouniensis</name>
    <dbReference type="NCBI Taxonomy" id="2484911"/>
    <lineage>
        <taxon>Bacteria</taxon>
        <taxon>Pseudomonadati</taxon>
        <taxon>Spirochaetota</taxon>
        <taxon>Spirochaetia</taxon>
        <taxon>Leptospirales</taxon>
        <taxon>Leptospiraceae</taxon>
        <taxon>Leptospira</taxon>
    </lineage>
</organism>
<evidence type="ECO:0000313" key="4">
    <source>
        <dbReference type="Proteomes" id="UP000297641"/>
    </source>
</evidence>
<dbReference type="InterPro" id="IPR004045">
    <property type="entry name" value="Glutathione_S-Trfase_N"/>
</dbReference>
<gene>
    <name evidence="3" type="ORF">EHQ43_15355</name>
</gene>